<sequence>MDSQKIVIREHKRPGPRRGNNGNDAQNKPKTVHPIRRDGLESALAHAASEIWSYGRTVDVFTTDAVHLILDHKSIPDASDRIALFGLEEDTEILLGASENSRKSTGLPFKPNWLQCPESYNFDEEGRRALLEDAREQNWIIFESLGLKVYALPALFSVAFMSHLHGGSSFNDETMGFIASLLRCYLHSNGKRYLDIEELKEGPGKYCLQRPTERFYLELNGMYEGEYGTTNVIRNIPYDLH</sequence>
<accession>A0A0H1BAL8</accession>
<dbReference type="Proteomes" id="UP000053573">
    <property type="component" value="Unassembled WGS sequence"/>
</dbReference>
<organism evidence="2 3">
    <name type="scientific">Blastomyces silverae</name>
    <dbReference type="NCBI Taxonomy" id="2060906"/>
    <lineage>
        <taxon>Eukaryota</taxon>
        <taxon>Fungi</taxon>
        <taxon>Dikarya</taxon>
        <taxon>Ascomycota</taxon>
        <taxon>Pezizomycotina</taxon>
        <taxon>Eurotiomycetes</taxon>
        <taxon>Eurotiomycetidae</taxon>
        <taxon>Onygenales</taxon>
        <taxon>Ajellomycetaceae</taxon>
        <taxon>Blastomyces</taxon>
    </lineage>
</organism>
<protein>
    <submittedName>
        <fullName evidence="2">Uncharacterized protein</fullName>
    </submittedName>
</protein>
<comment type="caution">
    <text evidence="2">The sequence shown here is derived from an EMBL/GenBank/DDBJ whole genome shotgun (WGS) entry which is preliminary data.</text>
</comment>
<dbReference type="AlphaFoldDB" id="A0A0H1BAL8"/>
<evidence type="ECO:0000313" key="3">
    <source>
        <dbReference type="Proteomes" id="UP000053573"/>
    </source>
</evidence>
<feature type="region of interest" description="Disordered" evidence="1">
    <location>
        <begin position="1"/>
        <end position="33"/>
    </location>
</feature>
<dbReference type="OrthoDB" id="4186375at2759"/>
<proteinExistence type="predicted"/>
<reference evidence="3" key="1">
    <citation type="journal article" date="2015" name="PLoS Genet.">
        <title>The dynamic genome and transcriptome of the human fungal pathogen Blastomyces and close relative Emmonsia.</title>
        <authorList>
            <person name="Munoz J.F."/>
            <person name="Gauthier G.M."/>
            <person name="Desjardins C.A."/>
            <person name="Gallo J.E."/>
            <person name="Holder J."/>
            <person name="Sullivan T.D."/>
            <person name="Marty A.J."/>
            <person name="Carmen J.C."/>
            <person name="Chen Z."/>
            <person name="Ding L."/>
            <person name="Gujja S."/>
            <person name="Magrini V."/>
            <person name="Misas E."/>
            <person name="Mitreva M."/>
            <person name="Priest M."/>
            <person name="Saif S."/>
            <person name="Whiston E.A."/>
            <person name="Young S."/>
            <person name="Zeng Q."/>
            <person name="Goldman W.E."/>
            <person name="Mardis E.R."/>
            <person name="Taylor J.W."/>
            <person name="McEwen J.G."/>
            <person name="Clay O.K."/>
            <person name="Klein B.S."/>
            <person name="Cuomo C.A."/>
        </authorList>
    </citation>
    <scope>NUCLEOTIDE SEQUENCE [LARGE SCALE GENOMIC DNA]</scope>
    <source>
        <strain evidence="3">UAMH 139</strain>
    </source>
</reference>
<evidence type="ECO:0000256" key="1">
    <source>
        <dbReference type="SAM" id="MobiDB-lite"/>
    </source>
</evidence>
<feature type="compositionally biased region" description="Polar residues" evidence="1">
    <location>
        <begin position="20"/>
        <end position="29"/>
    </location>
</feature>
<name>A0A0H1BAL8_9EURO</name>
<keyword evidence="3" id="KW-1185">Reference proteome</keyword>
<evidence type="ECO:0000313" key="2">
    <source>
        <dbReference type="EMBL" id="KLJ08067.1"/>
    </source>
</evidence>
<dbReference type="EMBL" id="LDEV01002673">
    <property type="protein sequence ID" value="KLJ08067.1"/>
    <property type="molecule type" value="Genomic_DNA"/>
</dbReference>
<gene>
    <name evidence="2" type="ORF">EMPG_16487</name>
</gene>